<evidence type="ECO:0008006" key="2">
    <source>
        <dbReference type="Google" id="ProtNLM"/>
    </source>
</evidence>
<organism evidence="1">
    <name type="scientific">uncultured Thermomicrobiales bacterium</name>
    <dbReference type="NCBI Taxonomy" id="1645740"/>
    <lineage>
        <taxon>Bacteria</taxon>
        <taxon>Pseudomonadati</taxon>
        <taxon>Thermomicrobiota</taxon>
        <taxon>Thermomicrobia</taxon>
        <taxon>Thermomicrobiales</taxon>
        <taxon>environmental samples</taxon>
    </lineage>
</organism>
<gene>
    <name evidence="1" type="ORF">AVDCRST_MAG19-4138</name>
</gene>
<dbReference type="EMBL" id="CADCWL010000232">
    <property type="protein sequence ID" value="CAA9582077.1"/>
    <property type="molecule type" value="Genomic_DNA"/>
</dbReference>
<protein>
    <recommendedName>
        <fullName evidence="2">DUF393 domain-containing protein</fullName>
    </recommendedName>
</protein>
<reference evidence="1" key="1">
    <citation type="submission" date="2020-02" db="EMBL/GenBank/DDBJ databases">
        <authorList>
            <person name="Meier V. D."/>
        </authorList>
    </citation>
    <scope>NUCLEOTIDE SEQUENCE</scope>
    <source>
        <strain evidence="1">AVDCRST_MAG19</strain>
    </source>
</reference>
<evidence type="ECO:0000313" key="1">
    <source>
        <dbReference type="EMBL" id="CAA9582077.1"/>
    </source>
</evidence>
<name>A0A6J4VQC1_9BACT</name>
<sequence>MTVVPFQRSGVPAAHGLSVAACEAAAWAVTPAANGVRDRYRGAGAVNAALAVALGVALPIRLYALPGVGRIEDAAYAWVARNRHRLPGEVPYCERYPDECR</sequence>
<accession>A0A6J4VQC1</accession>
<dbReference type="AlphaFoldDB" id="A0A6J4VQC1"/>
<proteinExistence type="predicted"/>